<accession>A0A922HXS0</accession>
<dbReference type="EMBL" id="ASGP02000004">
    <property type="protein sequence ID" value="KAH9511683.1"/>
    <property type="molecule type" value="Genomic_DNA"/>
</dbReference>
<name>A0A922HXS0_DERFA</name>
<evidence type="ECO:0000313" key="1">
    <source>
        <dbReference type="EMBL" id="KAH9511683.1"/>
    </source>
</evidence>
<proteinExistence type="predicted"/>
<comment type="caution">
    <text evidence="1">The sequence shown here is derived from an EMBL/GenBank/DDBJ whole genome shotgun (WGS) entry which is preliminary data.</text>
</comment>
<gene>
    <name evidence="1" type="ORF">DERF_010125</name>
</gene>
<evidence type="ECO:0000313" key="2">
    <source>
        <dbReference type="Proteomes" id="UP000790347"/>
    </source>
</evidence>
<protein>
    <submittedName>
        <fullName evidence="1">Uncharacterized protein</fullName>
    </submittedName>
</protein>
<keyword evidence="2" id="KW-1185">Reference proteome</keyword>
<organism evidence="1 2">
    <name type="scientific">Dermatophagoides farinae</name>
    <name type="common">American house dust mite</name>
    <dbReference type="NCBI Taxonomy" id="6954"/>
    <lineage>
        <taxon>Eukaryota</taxon>
        <taxon>Metazoa</taxon>
        <taxon>Ecdysozoa</taxon>
        <taxon>Arthropoda</taxon>
        <taxon>Chelicerata</taxon>
        <taxon>Arachnida</taxon>
        <taxon>Acari</taxon>
        <taxon>Acariformes</taxon>
        <taxon>Sarcoptiformes</taxon>
        <taxon>Astigmata</taxon>
        <taxon>Psoroptidia</taxon>
        <taxon>Analgoidea</taxon>
        <taxon>Pyroglyphidae</taxon>
        <taxon>Dermatophagoidinae</taxon>
        <taxon>Dermatophagoides</taxon>
    </lineage>
</organism>
<reference evidence="1" key="1">
    <citation type="submission" date="2013-05" db="EMBL/GenBank/DDBJ databases">
        <authorList>
            <person name="Yim A.K.Y."/>
            <person name="Chan T.F."/>
            <person name="Ji K.M."/>
            <person name="Liu X.Y."/>
            <person name="Zhou J.W."/>
            <person name="Li R.Q."/>
            <person name="Yang K.Y."/>
            <person name="Li J."/>
            <person name="Li M."/>
            <person name="Law P.T.W."/>
            <person name="Wu Y.L."/>
            <person name="Cai Z.L."/>
            <person name="Qin H."/>
            <person name="Bao Y."/>
            <person name="Leung R.K.K."/>
            <person name="Ng P.K.S."/>
            <person name="Zou J."/>
            <person name="Zhong X.J."/>
            <person name="Ran P.X."/>
            <person name="Zhong N.S."/>
            <person name="Liu Z.G."/>
            <person name="Tsui S.K.W."/>
        </authorList>
    </citation>
    <scope>NUCLEOTIDE SEQUENCE</scope>
    <source>
        <strain evidence="1">Derf</strain>
        <tissue evidence="1">Whole organism</tissue>
    </source>
</reference>
<dbReference type="AlphaFoldDB" id="A0A922HXS0"/>
<reference evidence="1" key="2">
    <citation type="journal article" date="2022" name="Res Sq">
        <title>Comparative Genomics Reveals Insights into the Divergent Evolution of Astigmatic Mites and Household Pest Adaptations.</title>
        <authorList>
            <person name="Xiong Q."/>
            <person name="Wan A.T.-Y."/>
            <person name="Liu X.-Y."/>
            <person name="Fung C.S.-H."/>
            <person name="Xiao X."/>
            <person name="Malainual N."/>
            <person name="Hou J."/>
            <person name="Wang L."/>
            <person name="Wang M."/>
            <person name="Yang K."/>
            <person name="Cui Y."/>
            <person name="Leung E."/>
            <person name="Nong W."/>
            <person name="Shin S.-K."/>
            <person name="Au S."/>
            <person name="Jeong K.Y."/>
            <person name="Chew F.T."/>
            <person name="Hui J."/>
            <person name="Leung T.F."/>
            <person name="Tungtrongchitr A."/>
            <person name="Zhong N."/>
            <person name="Liu Z."/>
            <person name="Tsui S."/>
        </authorList>
    </citation>
    <scope>NUCLEOTIDE SEQUENCE</scope>
    <source>
        <strain evidence="1">Derf</strain>
        <tissue evidence="1">Whole organism</tissue>
    </source>
</reference>
<sequence>MVAGTNGKIINRIHEINDFKIRNNGEKRSEYDTFSMKSSHNAEHPANLMLNTNYIHPFAESVEMTVTTPTQSYSICNGYCINVEHPNNVMASQIECRFVIRYTPAEIHFRVFADPKMTTTK</sequence>
<dbReference type="Proteomes" id="UP000790347">
    <property type="component" value="Unassembled WGS sequence"/>
</dbReference>